<dbReference type="Pfam" id="PF00067">
    <property type="entry name" value="p450"/>
    <property type="match status" value="1"/>
</dbReference>
<dbReference type="InterPro" id="IPR002401">
    <property type="entry name" value="Cyt_P450_E_grp-I"/>
</dbReference>
<evidence type="ECO:0000256" key="2">
    <source>
        <dbReference type="ARBA" id="ARBA00022617"/>
    </source>
</evidence>
<feature type="compositionally biased region" description="Pro residues" evidence="7">
    <location>
        <begin position="49"/>
        <end position="60"/>
    </location>
</feature>
<feature type="region of interest" description="Disordered" evidence="7">
    <location>
        <begin position="79"/>
        <end position="115"/>
    </location>
</feature>
<accession>A0A6V7QF44</accession>
<keyword evidence="2" id="KW-0349">Heme</keyword>
<evidence type="ECO:0000256" key="1">
    <source>
        <dbReference type="ARBA" id="ARBA00010617"/>
    </source>
</evidence>
<dbReference type="PANTHER" id="PTHR47953:SF5">
    <property type="entry name" value="CYTOCHROME P450 71AV8-LIKE"/>
    <property type="match status" value="1"/>
</dbReference>
<dbReference type="EMBL" id="LR862135">
    <property type="protein sequence ID" value="CAD1841591.1"/>
    <property type="molecule type" value="Genomic_DNA"/>
</dbReference>
<dbReference type="PANTHER" id="PTHR47953">
    <property type="entry name" value="OS08G0105600 PROTEIN"/>
    <property type="match status" value="1"/>
</dbReference>
<keyword evidence="5" id="KW-0408">Iron</keyword>
<evidence type="ECO:0000256" key="3">
    <source>
        <dbReference type="ARBA" id="ARBA00022723"/>
    </source>
</evidence>
<evidence type="ECO:0000256" key="8">
    <source>
        <dbReference type="SAM" id="SignalP"/>
    </source>
</evidence>
<feature type="region of interest" description="Disordered" evidence="7">
    <location>
        <begin position="26"/>
        <end position="60"/>
    </location>
</feature>
<name>A0A6V7QF44_ANACO</name>
<evidence type="ECO:0000256" key="6">
    <source>
        <dbReference type="ARBA" id="ARBA00023033"/>
    </source>
</evidence>
<dbReference type="GO" id="GO:0005506">
    <property type="term" value="F:iron ion binding"/>
    <property type="evidence" value="ECO:0007669"/>
    <property type="project" value="InterPro"/>
</dbReference>
<dbReference type="GO" id="GO:0016705">
    <property type="term" value="F:oxidoreductase activity, acting on paired donors, with incorporation or reduction of molecular oxygen"/>
    <property type="evidence" value="ECO:0007669"/>
    <property type="project" value="InterPro"/>
</dbReference>
<keyword evidence="8" id="KW-0732">Signal</keyword>
<dbReference type="SUPFAM" id="SSF48264">
    <property type="entry name" value="Cytochrome P450"/>
    <property type="match status" value="1"/>
</dbReference>
<keyword evidence="6" id="KW-0503">Monooxygenase</keyword>
<feature type="compositionally biased region" description="Basic residues" evidence="7">
    <location>
        <begin position="100"/>
        <end position="109"/>
    </location>
</feature>
<dbReference type="InterPro" id="IPR036396">
    <property type="entry name" value="Cyt_P450_sf"/>
</dbReference>
<feature type="signal peptide" evidence="8">
    <location>
        <begin position="1"/>
        <end position="26"/>
    </location>
</feature>
<dbReference type="InterPro" id="IPR001128">
    <property type="entry name" value="Cyt_P450"/>
</dbReference>
<feature type="region of interest" description="Disordered" evidence="7">
    <location>
        <begin position="396"/>
        <end position="415"/>
    </location>
</feature>
<sequence>MEFLYLFLLLTFLLLVLLVLRRRGLGGGGGGSRKKAVVPPGPWELRRGQPPPPGGEAAAPLPPRPVQAVRAAHAAEVRGGADPGGVLRRGCPGDHEGPRRRLRRQARHPGRPDHVLRQQGHHLCSLRPLLAELRKLCILELLSAKRVLSFRSIREEEVHNLVRSINQVTDSVVNLSGKLFALMNDITIRTIVGDKCKQQDVFLAALSKSVEAAGGFNMVDLFPSSTLARLFCGIAAELKKTHRRIREEGFLQFPLPIESIKAIILDLFGAGSETSSTTVEWAMSELVRNPSVMKKAQSEVREVFGARAKVTEADLKELSYLKLVVKEALRLHPPVPLLLPRECREPCRVLGYDIPEKTRVLVNVWAMGRDPQIWDDAEEFKPERFDESAVDFKGQTSSTFRSGREGGYARGCRTG</sequence>
<dbReference type="GO" id="GO:0020037">
    <property type="term" value="F:heme binding"/>
    <property type="evidence" value="ECO:0007669"/>
    <property type="project" value="InterPro"/>
</dbReference>
<feature type="compositionally biased region" description="Gly residues" evidence="7">
    <location>
        <begin position="405"/>
        <end position="415"/>
    </location>
</feature>
<dbReference type="PRINTS" id="PR00385">
    <property type="entry name" value="P450"/>
</dbReference>
<organism evidence="9">
    <name type="scientific">Ananas comosus var. bracteatus</name>
    <name type="common">red pineapple</name>
    <dbReference type="NCBI Taxonomy" id="296719"/>
    <lineage>
        <taxon>Eukaryota</taxon>
        <taxon>Viridiplantae</taxon>
        <taxon>Streptophyta</taxon>
        <taxon>Embryophyta</taxon>
        <taxon>Tracheophyta</taxon>
        <taxon>Spermatophyta</taxon>
        <taxon>Magnoliopsida</taxon>
        <taxon>Liliopsida</taxon>
        <taxon>Poales</taxon>
        <taxon>Bromeliaceae</taxon>
        <taxon>Bromelioideae</taxon>
        <taxon>Ananas</taxon>
    </lineage>
</organism>
<dbReference type="GO" id="GO:0004497">
    <property type="term" value="F:monooxygenase activity"/>
    <property type="evidence" value="ECO:0007669"/>
    <property type="project" value="UniProtKB-KW"/>
</dbReference>
<proteinExistence type="inferred from homology"/>
<evidence type="ECO:0000256" key="4">
    <source>
        <dbReference type="ARBA" id="ARBA00023002"/>
    </source>
</evidence>
<keyword evidence="3" id="KW-0479">Metal-binding</keyword>
<comment type="similarity">
    <text evidence="1">Belongs to the cytochrome P450 family.</text>
</comment>
<dbReference type="InterPro" id="IPR052306">
    <property type="entry name" value="CYP450_71D"/>
</dbReference>
<evidence type="ECO:0000313" key="9">
    <source>
        <dbReference type="EMBL" id="CAD1841591.1"/>
    </source>
</evidence>
<keyword evidence="4" id="KW-0560">Oxidoreductase</keyword>
<protein>
    <submittedName>
        <fullName evidence="9">Uncharacterized protein</fullName>
    </submittedName>
</protein>
<dbReference type="Gene3D" id="1.10.630.10">
    <property type="entry name" value="Cytochrome P450"/>
    <property type="match status" value="1"/>
</dbReference>
<gene>
    <name evidence="9" type="ORF">CB5_LOCUS24802</name>
</gene>
<evidence type="ECO:0000256" key="5">
    <source>
        <dbReference type="ARBA" id="ARBA00023004"/>
    </source>
</evidence>
<feature type="chain" id="PRO_5028173768" evidence="8">
    <location>
        <begin position="27"/>
        <end position="415"/>
    </location>
</feature>
<evidence type="ECO:0000256" key="7">
    <source>
        <dbReference type="SAM" id="MobiDB-lite"/>
    </source>
</evidence>
<dbReference type="PRINTS" id="PR00463">
    <property type="entry name" value="EP450I"/>
</dbReference>
<dbReference type="GO" id="GO:0016020">
    <property type="term" value="C:membrane"/>
    <property type="evidence" value="ECO:0007669"/>
    <property type="project" value="UniProtKB-SubCell"/>
</dbReference>
<reference evidence="9" key="1">
    <citation type="submission" date="2020-07" db="EMBL/GenBank/DDBJ databases">
        <authorList>
            <person name="Lin J."/>
        </authorList>
    </citation>
    <scope>NUCLEOTIDE SEQUENCE</scope>
</reference>
<dbReference type="AlphaFoldDB" id="A0A6V7QF44"/>